<dbReference type="PROSITE" id="PS00198">
    <property type="entry name" value="4FE4S_FER_1"/>
    <property type="match status" value="1"/>
</dbReference>
<feature type="domain" description="4Fe-4S ferredoxin-type" evidence="4">
    <location>
        <begin position="174"/>
        <end position="202"/>
    </location>
</feature>
<accession>A0A6P1TEI4</accession>
<dbReference type="AlphaFoldDB" id="A0A6P1TEI4"/>
<dbReference type="InterPro" id="IPR029039">
    <property type="entry name" value="Flavoprotein-like_sf"/>
</dbReference>
<dbReference type="Pfam" id="PF13187">
    <property type="entry name" value="Fer4_9"/>
    <property type="match status" value="1"/>
</dbReference>
<name>A0A6P1TEI4_9FIRM</name>
<evidence type="ECO:0000256" key="3">
    <source>
        <dbReference type="ARBA" id="ARBA00023014"/>
    </source>
</evidence>
<keyword evidence="3" id="KW-0411">Iron-sulfur</keyword>
<keyword evidence="1" id="KW-0479">Metal-binding</keyword>
<dbReference type="PANTHER" id="PTHR43122">
    <property type="entry name" value="FERREDOXIN SUBUNIT OF PYRUVATE:FLAVODOXIN OXIDOREDUCTASE-RELATED"/>
    <property type="match status" value="1"/>
</dbReference>
<keyword evidence="2" id="KW-0408">Iron</keyword>
<feature type="domain" description="4Fe-4S ferredoxin-type" evidence="4">
    <location>
        <begin position="203"/>
        <end position="231"/>
    </location>
</feature>
<evidence type="ECO:0000313" key="5">
    <source>
        <dbReference type="EMBL" id="QHQ59574.1"/>
    </source>
</evidence>
<dbReference type="GO" id="GO:0051536">
    <property type="term" value="F:iron-sulfur cluster binding"/>
    <property type="evidence" value="ECO:0007669"/>
    <property type="project" value="UniProtKB-KW"/>
</dbReference>
<dbReference type="Gene3D" id="3.30.70.20">
    <property type="match status" value="1"/>
</dbReference>
<organism evidence="5 6">
    <name type="scientific">Anaerocolumna sedimenticola</name>
    <dbReference type="NCBI Taxonomy" id="2696063"/>
    <lineage>
        <taxon>Bacteria</taxon>
        <taxon>Bacillati</taxon>
        <taxon>Bacillota</taxon>
        <taxon>Clostridia</taxon>
        <taxon>Lachnospirales</taxon>
        <taxon>Lachnospiraceae</taxon>
        <taxon>Anaerocolumna</taxon>
    </lineage>
</organism>
<sequence>MVIYYSSTGNSKHVALKLHETFKGDLIDVGKFNKPATFYLEDDETLFLVTFNCFWGISNRVETFIQKSEFNNVSKIIVVITCGGYLGGGDASIEKLFSEKGLPKPTVYSLVMVTNYSILHDVPVLETQKKKLIRAEKVLNKIIQGTQKSYHSNWLIRRLTPWVHSRYEKARSTSPFTVNPSCISCKLCEKNCPVQAIEMKENKPFWILPKCDNCLCCLHHCPVKAINYGDSTRNRLQYTYESGSQELL</sequence>
<dbReference type="Proteomes" id="UP000464314">
    <property type="component" value="Chromosome"/>
</dbReference>
<dbReference type="RefSeq" id="WP_161836276.1">
    <property type="nucleotide sequence ID" value="NZ_CP048000.1"/>
</dbReference>
<dbReference type="EMBL" id="CP048000">
    <property type="protein sequence ID" value="QHQ59574.1"/>
    <property type="molecule type" value="Genomic_DNA"/>
</dbReference>
<dbReference type="InterPro" id="IPR047964">
    <property type="entry name" value="EFR1-like"/>
</dbReference>
<evidence type="ECO:0000313" key="6">
    <source>
        <dbReference type="Proteomes" id="UP000464314"/>
    </source>
</evidence>
<dbReference type="Gene3D" id="3.40.50.360">
    <property type="match status" value="1"/>
</dbReference>
<protein>
    <submittedName>
        <fullName evidence="5">(4Fe-4S)-binding protein</fullName>
    </submittedName>
</protein>
<dbReference type="InterPro" id="IPR017900">
    <property type="entry name" value="4Fe4S_Fe_S_CS"/>
</dbReference>
<dbReference type="InterPro" id="IPR017896">
    <property type="entry name" value="4Fe4S_Fe-S-bd"/>
</dbReference>
<dbReference type="PROSITE" id="PS51379">
    <property type="entry name" value="4FE4S_FER_2"/>
    <property type="match status" value="2"/>
</dbReference>
<keyword evidence="6" id="KW-1185">Reference proteome</keyword>
<gene>
    <name evidence="5" type="ORF">Ana3638_01140</name>
</gene>
<dbReference type="SUPFAM" id="SSF52218">
    <property type="entry name" value="Flavoproteins"/>
    <property type="match status" value="1"/>
</dbReference>
<reference evidence="5 6" key="1">
    <citation type="submission" date="2020-01" db="EMBL/GenBank/DDBJ databases">
        <title>Genome analysis of Anaerocolumna sp. CBA3638.</title>
        <authorList>
            <person name="Kim J."/>
            <person name="Roh S.W."/>
        </authorList>
    </citation>
    <scope>NUCLEOTIDE SEQUENCE [LARGE SCALE GENOMIC DNA]</scope>
    <source>
        <strain evidence="5 6">CBA3638</strain>
    </source>
</reference>
<dbReference type="KEGG" id="anr:Ana3638_01140"/>
<evidence type="ECO:0000256" key="2">
    <source>
        <dbReference type="ARBA" id="ARBA00023004"/>
    </source>
</evidence>
<evidence type="ECO:0000256" key="1">
    <source>
        <dbReference type="ARBA" id="ARBA00022723"/>
    </source>
</evidence>
<proteinExistence type="predicted"/>
<dbReference type="GO" id="GO:0046872">
    <property type="term" value="F:metal ion binding"/>
    <property type="evidence" value="ECO:0007669"/>
    <property type="project" value="UniProtKB-KW"/>
</dbReference>
<dbReference type="SUPFAM" id="SSF54862">
    <property type="entry name" value="4Fe-4S ferredoxins"/>
    <property type="match status" value="1"/>
</dbReference>
<evidence type="ECO:0000259" key="4">
    <source>
        <dbReference type="PROSITE" id="PS51379"/>
    </source>
</evidence>
<dbReference type="NCBIfam" id="NF038196">
    <property type="entry name" value="ferrodoxin_EFR1"/>
    <property type="match status" value="1"/>
</dbReference>
<dbReference type="PANTHER" id="PTHR43122:SF1">
    <property type="entry name" value="IRON-SULFUR-BINDING PROTEIN"/>
    <property type="match status" value="1"/>
</dbReference>